<protein>
    <recommendedName>
        <fullName evidence="3">Carrier domain-containing protein</fullName>
    </recommendedName>
</protein>
<dbReference type="Gene3D" id="1.10.1200.10">
    <property type="entry name" value="ACP-like"/>
    <property type="match status" value="1"/>
</dbReference>
<dbReference type="PANTHER" id="PTHR44845:SF6">
    <property type="entry name" value="BETA-ALANINE-ACTIVATING ENZYME"/>
    <property type="match status" value="1"/>
</dbReference>
<dbReference type="InterPro" id="IPR010071">
    <property type="entry name" value="AA_adenyl_dom"/>
</dbReference>
<dbReference type="InterPro" id="IPR045851">
    <property type="entry name" value="AMP-bd_C_sf"/>
</dbReference>
<dbReference type="Pfam" id="PF07993">
    <property type="entry name" value="NAD_binding_4"/>
    <property type="match status" value="1"/>
</dbReference>
<proteinExistence type="predicted"/>
<sequence length="977" mass="110981">MNFQYISFIRYFHNLLKSNDFVRNKNAIEYVDGNKNGITYQQLDQISDYVASSLYNTSSPSKGIIVAVYLPHSFELIVSILSIWKLGYIYVPLDTSYPLDRLSYITQNSEATLILTSNDWISKIKPVETSSNSIKIIPIESLFNINGNSGEKWWNCFDKKPLHIIENLENDRAYLIYTSGSTGSPKGVLVSHRGIVNFLIDQIDAFEFSSSTRLLQSLPICFDASLSEIGTCLLSGGTLMIPKSPQESTLIRGSSQSFYQCILDNHITAVMVSPSFLSQLSIDDFVTMNTPLKTIVIGGEVCPVRVINQWIDKVNLVNVYGPTEATVCTTILRYQHQLSPDDVVYIGKPVSNTKVYLLDDTLNEITTIGNQGEIYIGGVGVAMEYYKLSESTKKSFIPSPFSSDDILFKTGDWGKLHNHSNIEFRGRMDNQVKLNGSRVELDEISRSLEQHPLVHQSIVDTKTLDNGQRLLVAYLILKSSNQVSCKLLPMETTKVDLTSELCQFLKSKLPNYMIPKYYIVMESFPLNSNEKVNRSLLPMPTVTNVLSSDSKSLKSILLSTIQNILQVPIKDEDDLVNSLSLTSIDSVRIIQSLRNQGILLSPIQLYTYKSVNMIINYIEQQNNQQTNNSIYYKKSIKELKEYLKFKNNNLQLKTNVDSTDGKCIIITGSSGNLGGDILHSMINSMEYKEYKFILPIRDIKKQSNDNNRVMYIKADLSLDNFGLSEIEWDGLRSKTKILIHCAAKVDMTLPLELLYNDNVKSIYNILSFITNNTSIKQFHYISTLSTVLSNSSNWLNKTNLQIVLNQSILNTNDDEGYIYGGYAQSKWLGEYVLLSGIDSLNKDIKVTVHRPGMIISNNRLDYLSRLLDTCKLLTRYPIIPDNVNTDITPISKFTEEFMGNIRMTSIGSRLNYYSYFTQSISLMNLFKQQTRLPEFLELSEWKHMVTENLPFNNFIDLMNNMEVFERVLFPGYLLSNN</sequence>
<dbReference type="CDD" id="cd05930">
    <property type="entry name" value="A_NRPS"/>
    <property type="match status" value="1"/>
</dbReference>
<dbReference type="InterPro" id="IPR036736">
    <property type="entry name" value="ACP-like_sf"/>
</dbReference>
<evidence type="ECO:0000259" key="3">
    <source>
        <dbReference type="PROSITE" id="PS50075"/>
    </source>
</evidence>
<dbReference type="PANTHER" id="PTHR44845">
    <property type="entry name" value="CARRIER DOMAIN-CONTAINING PROTEIN"/>
    <property type="match status" value="1"/>
</dbReference>
<reference evidence="4 5" key="1">
    <citation type="submission" date="2015-12" db="EMBL/GenBank/DDBJ databases">
        <title>Dictyostelia acquired genes for synthesis and detection of signals that induce cell-type specialization by lateral gene transfer from prokaryotes.</title>
        <authorList>
            <person name="Gloeckner G."/>
            <person name="Schaap P."/>
        </authorList>
    </citation>
    <scope>NUCLEOTIDE SEQUENCE [LARGE SCALE GENOMIC DNA]</scope>
    <source>
        <strain evidence="4 5">TK</strain>
    </source>
</reference>
<keyword evidence="5" id="KW-1185">Reference proteome</keyword>
<keyword evidence="1" id="KW-0596">Phosphopantetheine</keyword>
<dbReference type="PROSITE" id="PS00455">
    <property type="entry name" value="AMP_BINDING"/>
    <property type="match status" value="1"/>
</dbReference>
<dbReference type="Pfam" id="PF00501">
    <property type="entry name" value="AMP-binding"/>
    <property type="match status" value="1"/>
</dbReference>
<feature type="domain" description="Carrier" evidence="3">
    <location>
        <begin position="548"/>
        <end position="622"/>
    </location>
</feature>
<dbReference type="Gene3D" id="3.40.50.12780">
    <property type="entry name" value="N-terminal domain of ligase-like"/>
    <property type="match status" value="1"/>
</dbReference>
<evidence type="ECO:0000313" key="4">
    <source>
        <dbReference type="EMBL" id="KYQ91787.1"/>
    </source>
</evidence>
<dbReference type="InterPro" id="IPR000873">
    <property type="entry name" value="AMP-dep_synth/lig_dom"/>
</dbReference>
<dbReference type="InterPro" id="IPR036291">
    <property type="entry name" value="NAD(P)-bd_dom_sf"/>
</dbReference>
<dbReference type="Gene3D" id="3.30.300.30">
    <property type="match status" value="1"/>
</dbReference>
<dbReference type="Gene3D" id="3.40.50.720">
    <property type="entry name" value="NAD(P)-binding Rossmann-like Domain"/>
    <property type="match status" value="1"/>
</dbReference>
<dbReference type="OrthoDB" id="20372at2759"/>
<organism evidence="4 5">
    <name type="scientific">Tieghemostelium lacteum</name>
    <name type="common">Slime mold</name>
    <name type="synonym">Dictyostelium lacteum</name>
    <dbReference type="NCBI Taxonomy" id="361077"/>
    <lineage>
        <taxon>Eukaryota</taxon>
        <taxon>Amoebozoa</taxon>
        <taxon>Evosea</taxon>
        <taxon>Eumycetozoa</taxon>
        <taxon>Dictyostelia</taxon>
        <taxon>Dictyosteliales</taxon>
        <taxon>Raperosteliaceae</taxon>
        <taxon>Tieghemostelium</taxon>
    </lineage>
</organism>
<evidence type="ECO:0000313" key="5">
    <source>
        <dbReference type="Proteomes" id="UP000076078"/>
    </source>
</evidence>
<dbReference type="OMA" id="ENDKFTM"/>
<dbReference type="AlphaFoldDB" id="A0A151ZCW3"/>
<dbReference type="InterPro" id="IPR042099">
    <property type="entry name" value="ANL_N_sf"/>
</dbReference>
<dbReference type="NCBIfam" id="TIGR01733">
    <property type="entry name" value="AA-adenyl-dom"/>
    <property type="match status" value="1"/>
</dbReference>
<evidence type="ECO:0000256" key="2">
    <source>
        <dbReference type="ARBA" id="ARBA00022553"/>
    </source>
</evidence>
<dbReference type="Proteomes" id="UP000076078">
    <property type="component" value="Unassembled WGS sequence"/>
</dbReference>
<dbReference type="PROSITE" id="PS50075">
    <property type="entry name" value="CARRIER"/>
    <property type="match status" value="1"/>
</dbReference>
<keyword evidence="2" id="KW-0597">Phosphoprotein</keyword>
<dbReference type="SUPFAM" id="SSF51735">
    <property type="entry name" value="NAD(P)-binding Rossmann-fold domains"/>
    <property type="match status" value="1"/>
</dbReference>
<accession>A0A151ZCW3</accession>
<dbReference type="SUPFAM" id="SSF56801">
    <property type="entry name" value="Acetyl-CoA synthetase-like"/>
    <property type="match status" value="1"/>
</dbReference>
<dbReference type="Pfam" id="PF00550">
    <property type="entry name" value="PP-binding"/>
    <property type="match status" value="1"/>
</dbReference>
<gene>
    <name evidence="4" type="ORF">DLAC_07582</name>
</gene>
<dbReference type="EMBL" id="LODT01000034">
    <property type="protein sequence ID" value="KYQ91787.1"/>
    <property type="molecule type" value="Genomic_DNA"/>
</dbReference>
<dbReference type="SUPFAM" id="SSF47336">
    <property type="entry name" value="ACP-like"/>
    <property type="match status" value="1"/>
</dbReference>
<dbReference type="InterPro" id="IPR020845">
    <property type="entry name" value="AMP-binding_CS"/>
</dbReference>
<dbReference type="InterPro" id="IPR013120">
    <property type="entry name" value="FAR_NAD-bd"/>
</dbReference>
<comment type="caution">
    <text evidence="4">The sequence shown here is derived from an EMBL/GenBank/DDBJ whole genome shotgun (WGS) entry which is preliminary data.</text>
</comment>
<evidence type="ECO:0000256" key="1">
    <source>
        <dbReference type="ARBA" id="ARBA00022450"/>
    </source>
</evidence>
<dbReference type="InParanoid" id="A0A151ZCW3"/>
<dbReference type="STRING" id="361077.A0A151ZCW3"/>
<name>A0A151ZCW3_TIELA</name>
<dbReference type="InterPro" id="IPR009081">
    <property type="entry name" value="PP-bd_ACP"/>
</dbReference>